<evidence type="ECO:0000313" key="2">
    <source>
        <dbReference type="Proteomes" id="UP000479710"/>
    </source>
</evidence>
<name>A0A6G1EUD2_9ORYZ</name>
<reference evidence="1 2" key="1">
    <citation type="submission" date="2019-11" db="EMBL/GenBank/DDBJ databases">
        <title>Whole genome sequence of Oryza granulata.</title>
        <authorList>
            <person name="Li W."/>
        </authorList>
    </citation>
    <scope>NUCLEOTIDE SEQUENCE [LARGE SCALE GENOMIC DNA]</scope>
    <source>
        <strain evidence="2">cv. Menghai</strain>
        <tissue evidence="1">Leaf</tissue>
    </source>
</reference>
<keyword evidence="2" id="KW-1185">Reference proteome</keyword>
<dbReference type="EMBL" id="SPHZ02000003">
    <property type="protein sequence ID" value="KAF0928250.1"/>
    <property type="molecule type" value="Genomic_DNA"/>
</dbReference>
<accession>A0A6G1EUD2</accession>
<sequence length="104" mass="11042">MTRHGVGSRGTILLLSGVGSRAGRAAAATNCSERSISDAKNSLLSTDTEQSRLAARRAVDEGRIDGPLHGGCSHIYRLKSRLDESVSESEHFCRGWVAAVSDSD</sequence>
<protein>
    <submittedName>
        <fullName evidence="1">Uncharacterized protein</fullName>
    </submittedName>
</protein>
<gene>
    <name evidence="1" type="ORF">E2562_038987</name>
</gene>
<dbReference type="AlphaFoldDB" id="A0A6G1EUD2"/>
<organism evidence="1 2">
    <name type="scientific">Oryza meyeriana var. granulata</name>
    <dbReference type="NCBI Taxonomy" id="110450"/>
    <lineage>
        <taxon>Eukaryota</taxon>
        <taxon>Viridiplantae</taxon>
        <taxon>Streptophyta</taxon>
        <taxon>Embryophyta</taxon>
        <taxon>Tracheophyta</taxon>
        <taxon>Spermatophyta</taxon>
        <taxon>Magnoliopsida</taxon>
        <taxon>Liliopsida</taxon>
        <taxon>Poales</taxon>
        <taxon>Poaceae</taxon>
        <taxon>BOP clade</taxon>
        <taxon>Oryzoideae</taxon>
        <taxon>Oryzeae</taxon>
        <taxon>Oryzinae</taxon>
        <taxon>Oryza</taxon>
        <taxon>Oryza meyeriana</taxon>
    </lineage>
</organism>
<dbReference type="Proteomes" id="UP000479710">
    <property type="component" value="Unassembled WGS sequence"/>
</dbReference>
<evidence type="ECO:0000313" key="1">
    <source>
        <dbReference type="EMBL" id="KAF0928250.1"/>
    </source>
</evidence>
<proteinExistence type="predicted"/>
<comment type="caution">
    <text evidence="1">The sequence shown here is derived from an EMBL/GenBank/DDBJ whole genome shotgun (WGS) entry which is preliminary data.</text>
</comment>